<feature type="non-terminal residue" evidence="1">
    <location>
        <position position="1"/>
    </location>
</feature>
<accession>A0ABV5Z2I1</accession>
<dbReference type="EMBL" id="JBHLZP010001069">
    <property type="protein sequence ID" value="MFB9840407.1"/>
    <property type="molecule type" value="Genomic_DNA"/>
</dbReference>
<gene>
    <name evidence="1" type="ORF">ACFFNX_50500</name>
</gene>
<reference evidence="1 2" key="1">
    <citation type="submission" date="2024-09" db="EMBL/GenBank/DDBJ databases">
        <authorList>
            <person name="Sun Q."/>
            <person name="Mori K."/>
        </authorList>
    </citation>
    <scope>NUCLEOTIDE SEQUENCE [LARGE SCALE GENOMIC DNA]</scope>
    <source>
        <strain evidence="1 2">TBRC 0563</strain>
    </source>
</reference>
<evidence type="ECO:0000313" key="2">
    <source>
        <dbReference type="Proteomes" id="UP001589627"/>
    </source>
</evidence>
<keyword evidence="1" id="KW-0808">Transferase</keyword>
<keyword evidence="1" id="KW-0418">Kinase</keyword>
<proteinExistence type="predicted"/>
<comment type="caution">
    <text evidence="1">The sequence shown here is derived from an EMBL/GenBank/DDBJ whole genome shotgun (WGS) entry which is preliminary data.</text>
</comment>
<protein>
    <submittedName>
        <fullName evidence="1">Uridine kinase</fullName>
    </submittedName>
</protein>
<dbReference type="Proteomes" id="UP001589627">
    <property type="component" value="Unassembled WGS sequence"/>
</dbReference>
<keyword evidence="2" id="KW-1185">Reference proteome</keyword>
<organism evidence="1 2">
    <name type="scientific">Actinoallomurus acaciae</name>
    <dbReference type="NCBI Taxonomy" id="502577"/>
    <lineage>
        <taxon>Bacteria</taxon>
        <taxon>Bacillati</taxon>
        <taxon>Actinomycetota</taxon>
        <taxon>Actinomycetes</taxon>
        <taxon>Streptosporangiales</taxon>
        <taxon>Thermomonosporaceae</taxon>
        <taxon>Actinoallomurus</taxon>
    </lineage>
</organism>
<dbReference type="GO" id="GO:0016301">
    <property type="term" value="F:kinase activity"/>
    <property type="evidence" value="ECO:0007669"/>
    <property type="project" value="UniProtKB-KW"/>
</dbReference>
<name>A0ABV5Z2I1_9ACTN</name>
<evidence type="ECO:0000313" key="1">
    <source>
        <dbReference type="EMBL" id="MFB9840407.1"/>
    </source>
</evidence>
<sequence>GGTGRVLPALWDRDTDRAVRAAYVTLPPGGVVLVDGALLLGRGLPFDLAVHLWLSPAALRRKVAAGETWTLPAYERYEHEADPAGTADLVVRMDHPDRPALVE</sequence>